<comment type="caution">
    <text evidence="2">The sequence shown here is derived from an EMBL/GenBank/DDBJ whole genome shotgun (WGS) entry which is preliminary data.</text>
</comment>
<proteinExistence type="predicted"/>
<dbReference type="EMBL" id="BPFB01000015">
    <property type="protein sequence ID" value="GIU46065.1"/>
    <property type="molecule type" value="Genomic_DNA"/>
</dbReference>
<keyword evidence="1" id="KW-1133">Transmembrane helix</keyword>
<evidence type="ECO:0000256" key="1">
    <source>
        <dbReference type="SAM" id="Phobius"/>
    </source>
</evidence>
<name>A0ABQ4PET0_9GAMM</name>
<accession>A0ABQ4PET0</accession>
<dbReference type="InterPro" id="IPR012902">
    <property type="entry name" value="N_methyl_site"/>
</dbReference>
<evidence type="ECO:0000313" key="3">
    <source>
        <dbReference type="Proteomes" id="UP000761574"/>
    </source>
</evidence>
<keyword evidence="1" id="KW-0472">Membrane</keyword>
<keyword evidence="1" id="KW-0812">Transmembrane</keyword>
<dbReference type="NCBIfam" id="TIGR02532">
    <property type="entry name" value="IV_pilin_GFxxxE"/>
    <property type="match status" value="1"/>
</dbReference>
<dbReference type="Pfam" id="PF07963">
    <property type="entry name" value="N_methyl"/>
    <property type="match status" value="1"/>
</dbReference>
<sequence>MVAKQIMNCRYSRPQKGFTLIEVLIAATILFAVIGVVSQTYRGATIASSKATRSAELLGITPLLLDTIRFRLKMEQTDKQIDDEGVLNGFEFQWRANVIKKGAPPSRFSPDDGRVVTFDNKFYLWQVSLTLKKQDYSQTFEFEELTWGTQ</sequence>
<gene>
    <name evidence="2" type="ORF">TUM4630_15640</name>
</gene>
<evidence type="ECO:0000313" key="2">
    <source>
        <dbReference type="EMBL" id="GIU46065.1"/>
    </source>
</evidence>
<protein>
    <recommendedName>
        <fullName evidence="4">Prepilin-type N-terminal cleavage/methylation domain-containing protein</fullName>
    </recommendedName>
</protein>
<dbReference type="PROSITE" id="PS00409">
    <property type="entry name" value="PROKAR_NTER_METHYL"/>
    <property type="match status" value="1"/>
</dbReference>
<keyword evidence="3" id="KW-1185">Reference proteome</keyword>
<reference evidence="2 3" key="1">
    <citation type="submission" date="2021-05" db="EMBL/GenBank/DDBJ databases">
        <title>Molecular characterization for Shewanella algae harboring chromosomal blaOXA-55-like strains isolated from clinical and environment sample.</title>
        <authorList>
            <person name="Ohama Y."/>
            <person name="Aoki K."/>
            <person name="Harada S."/>
            <person name="Moriya K."/>
            <person name="Ishii Y."/>
            <person name="Tateda K."/>
        </authorList>
    </citation>
    <scope>NUCLEOTIDE SEQUENCE [LARGE SCALE GENOMIC DNA]</scope>
    <source>
        <strain evidence="2 3">LMG 23746</strain>
    </source>
</reference>
<evidence type="ECO:0008006" key="4">
    <source>
        <dbReference type="Google" id="ProtNLM"/>
    </source>
</evidence>
<organism evidence="2 3">
    <name type="scientific">Shewanella algidipiscicola</name>
    <dbReference type="NCBI Taxonomy" id="614070"/>
    <lineage>
        <taxon>Bacteria</taxon>
        <taxon>Pseudomonadati</taxon>
        <taxon>Pseudomonadota</taxon>
        <taxon>Gammaproteobacteria</taxon>
        <taxon>Alteromonadales</taxon>
        <taxon>Shewanellaceae</taxon>
        <taxon>Shewanella</taxon>
    </lineage>
</organism>
<feature type="transmembrane region" description="Helical" evidence="1">
    <location>
        <begin position="20"/>
        <end position="41"/>
    </location>
</feature>
<dbReference type="Proteomes" id="UP000761574">
    <property type="component" value="Unassembled WGS sequence"/>
</dbReference>